<keyword evidence="2" id="KW-1185">Reference proteome</keyword>
<dbReference type="InterPro" id="IPR043519">
    <property type="entry name" value="NT_sf"/>
</dbReference>
<dbReference type="SUPFAM" id="SSF81631">
    <property type="entry name" value="PAP/OAS1 substrate-binding domain"/>
    <property type="match status" value="1"/>
</dbReference>
<sequence>MRSKREMMALGMNFARSCEQIRIFTLEGSLTNVNIPNDEFQDYDFSYFVTDMEHFKQNDEWLDYFGKRIMMQKPEAMELFPPELGNWFSYLMIFEDGTKIDLTLIPLHEYEDYFANSDGLVEVLLDKDNLIHEPVIATDKMYHIAKPSQQSFDDCCNEFWMSSTYVAKGLARNEFLFAADMMNQVFRPNLLTMLRWRVGIETEFSLSIGKSDKFLEKYVSSETWTTLLATYDMGSKQNMWEALYTSYSLFRTTAQFVAEQLGYTYPNYDENVSPYIGSIRQRYAPCNI</sequence>
<dbReference type="NCBIfam" id="NF033084">
    <property type="entry name" value="ANT_6"/>
    <property type="match status" value="1"/>
</dbReference>
<protein>
    <submittedName>
        <fullName evidence="1">Aminoglycoside 6-adenylyltransferase</fullName>
    </submittedName>
</protein>
<reference evidence="1 2" key="1">
    <citation type="submission" date="2019-07" db="EMBL/GenBank/DDBJ databases">
        <authorList>
            <person name="Kim J."/>
        </authorList>
    </citation>
    <scope>NUCLEOTIDE SEQUENCE [LARGE SCALE GENOMIC DNA]</scope>
    <source>
        <strain evidence="1 2">N4</strain>
    </source>
</reference>
<accession>A0A559J0R4</accession>
<dbReference type="Pfam" id="PF04439">
    <property type="entry name" value="Adenyl_transf"/>
    <property type="match status" value="1"/>
</dbReference>
<dbReference type="InterPro" id="IPR007530">
    <property type="entry name" value="Aminoglycoside_adenylylTfrase"/>
</dbReference>
<dbReference type="Gene3D" id="1.20.120.330">
    <property type="entry name" value="Nucleotidyltransferases domain 2"/>
    <property type="match status" value="1"/>
</dbReference>
<proteinExistence type="predicted"/>
<dbReference type="RefSeq" id="WP_144989996.1">
    <property type="nucleotide sequence ID" value="NZ_VNJK01000001.1"/>
</dbReference>
<dbReference type="Gene3D" id="3.30.460.10">
    <property type="entry name" value="Beta Polymerase, domain 2"/>
    <property type="match status" value="1"/>
</dbReference>
<comment type="caution">
    <text evidence="1">The sequence shown here is derived from an EMBL/GenBank/DDBJ whole genome shotgun (WGS) entry which is preliminary data.</text>
</comment>
<evidence type="ECO:0000313" key="2">
    <source>
        <dbReference type="Proteomes" id="UP000318102"/>
    </source>
</evidence>
<dbReference type="EMBL" id="VNJK01000001">
    <property type="protein sequence ID" value="TVX93472.1"/>
    <property type="molecule type" value="Genomic_DNA"/>
</dbReference>
<gene>
    <name evidence="1" type="primary">ant(6)</name>
    <name evidence="1" type="ORF">FPZ44_10650</name>
</gene>
<dbReference type="AlphaFoldDB" id="A0A559J0R4"/>
<dbReference type="OrthoDB" id="9776406at2"/>
<dbReference type="PIRSF" id="PIRSF000812">
    <property type="entry name" value="AAD"/>
    <property type="match status" value="1"/>
</dbReference>
<evidence type="ECO:0000313" key="1">
    <source>
        <dbReference type="EMBL" id="TVX93472.1"/>
    </source>
</evidence>
<organism evidence="1 2">
    <name type="scientific">Paenibacillus agilis</name>
    <dbReference type="NCBI Taxonomy" id="3020863"/>
    <lineage>
        <taxon>Bacteria</taxon>
        <taxon>Bacillati</taxon>
        <taxon>Bacillota</taxon>
        <taxon>Bacilli</taxon>
        <taxon>Bacillales</taxon>
        <taxon>Paenibacillaceae</taxon>
        <taxon>Paenibacillus</taxon>
    </lineage>
</organism>
<name>A0A559J0R4_9BACL</name>
<dbReference type="Proteomes" id="UP000318102">
    <property type="component" value="Unassembled WGS sequence"/>
</dbReference>
<dbReference type="SUPFAM" id="SSF81301">
    <property type="entry name" value="Nucleotidyltransferase"/>
    <property type="match status" value="1"/>
</dbReference>